<evidence type="ECO:0000313" key="2">
    <source>
        <dbReference type="EMBL" id="EME31038.1"/>
    </source>
</evidence>
<sequence length="229" mass="27116">MENDNQETYSQNKNSWVEENVENIKDEEQRDQLLDKELASLIEERDAILNGIYRVVVNIDTDHALEGTSEDYLCQLAPLENERKRKLERAMDFYQLQLQYAGQLYELAKKEAYDSFQALKAEQRDYMWRIKLEREITLRLLRLSIPLRDQNGQVVVGNFGMEGFVNLIYRNRSFDKSYSYPKRRKLQFIREQLKPDETNYDLEMIIRGLEELQQIASSQPVSTKSATQD</sequence>
<protein>
    <submittedName>
        <fullName evidence="2">Uncharacterized protein</fullName>
    </submittedName>
</protein>
<dbReference type="Proteomes" id="UP000030680">
    <property type="component" value="Unassembled WGS sequence"/>
</dbReference>
<feature type="compositionally biased region" description="Polar residues" evidence="1">
    <location>
        <begin position="1"/>
        <end position="17"/>
    </location>
</feature>
<dbReference type="GeneID" id="17089723"/>
<dbReference type="RefSeq" id="XP_005707558.1">
    <property type="nucleotide sequence ID" value="XM_005707501.1"/>
</dbReference>
<dbReference type="EMBL" id="KB454495">
    <property type="protein sequence ID" value="EME31038.1"/>
    <property type="molecule type" value="Genomic_DNA"/>
</dbReference>
<gene>
    <name evidence="2" type="ORF">Gasu_17960</name>
</gene>
<feature type="region of interest" description="Disordered" evidence="1">
    <location>
        <begin position="1"/>
        <end position="20"/>
    </location>
</feature>
<dbReference type="OrthoDB" id="7502at2759"/>
<evidence type="ECO:0000256" key="1">
    <source>
        <dbReference type="SAM" id="MobiDB-lite"/>
    </source>
</evidence>
<dbReference type="AlphaFoldDB" id="M2Y4Y9"/>
<dbReference type="Gramene" id="EME31038">
    <property type="protein sequence ID" value="EME31038"/>
    <property type="gene ID" value="Gasu_17960"/>
</dbReference>
<evidence type="ECO:0000313" key="3">
    <source>
        <dbReference type="Proteomes" id="UP000030680"/>
    </source>
</evidence>
<accession>M2Y4Y9</accession>
<keyword evidence="3" id="KW-1185">Reference proteome</keyword>
<name>M2Y4Y9_GALSU</name>
<organism evidence="2 3">
    <name type="scientific">Galdieria sulphuraria</name>
    <name type="common">Red alga</name>
    <dbReference type="NCBI Taxonomy" id="130081"/>
    <lineage>
        <taxon>Eukaryota</taxon>
        <taxon>Rhodophyta</taxon>
        <taxon>Bangiophyceae</taxon>
        <taxon>Galdieriales</taxon>
        <taxon>Galdieriaceae</taxon>
        <taxon>Galdieria</taxon>
    </lineage>
</organism>
<proteinExistence type="predicted"/>
<reference evidence="3" key="1">
    <citation type="journal article" date="2013" name="Science">
        <title>Gene transfer from bacteria and archaea facilitated evolution of an extremophilic eukaryote.</title>
        <authorList>
            <person name="Schonknecht G."/>
            <person name="Chen W.H."/>
            <person name="Ternes C.M."/>
            <person name="Barbier G.G."/>
            <person name="Shrestha R.P."/>
            <person name="Stanke M."/>
            <person name="Brautigam A."/>
            <person name="Baker B.J."/>
            <person name="Banfield J.F."/>
            <person name="Garavito R.M."/>
            <person name="Carr K."/>
            <person name="Wilkerson C."/>
            <person name="Rensing S.A."/>
            <person name="Gagneul D."/>
            <person name="Dickenson N.E."/>
            <person name="Oesterhelt C."/>
            <person name="Lercher M.J."/>
            <person name="Weber A.P."/>
        </authorList>
    </citation>
    <scope>NUCLEOTIDE SEQUENCE [LARGE SCALE GENOMIC DNA]</scope>
    <source>
        <strain evidence="3">074W</strain>
    </source>
</reference>